<proteinExistence type="predicted"/>
<evidence type="ECO:0000313" key="1">
    <source>
        <dbReference type="EMBL" id="KAJ1100857.1"/>
    </source>
</evidence>
<dbReference type="AlphaFoldDB" id="A0AAV7MBF5"/>
<sequence>MDASISSLTLETKSMRSKIAGFQSRVTRLEHRMGALESHMTAVQDRDQDLLCLGSKIMDLEDIRLFGIPENEEGMNVQAFLSSFLPKMTSLTFDPPLEFQRAHRVGPKRPDGASRPRPIIACLLRHGQARQLI</sequence>
<comment type="caution">
    <text evidence="1">The sequence shown here is derived from an EMBL/GenBank/DDBJ whole genome shotgun (WGS) entry which is preliminary data.</text>
</comment>
<evidence type="ECO:0000313" key="2">
    <source>
        <dbReference type="Proteomes" id="UP001066276"/>
    </source>
</evidence>
<organism evidence="1 2">
    <name type="scientific">Pleurodeles waltl</name>
    <name type="common">Iberian ribbed newt</name>
    <dbReference type="NCBI Taxonomy" id="8319"/>
    <lineage>
        <taxon>Eukaryota</taxon>
        <taxon>Metazoa</taxon>
        <taxon>Chordata</taxon>
        <taxon>Craniata</taxon>
        <taxon>Vertebrata</taxon>
        <taxon>Euteleostomi</taxon>
        <taxon>Amphibia</taxon>
        <taxon>Batrachia</taxon>
        <taxon>Caudata</taxon>
        <taxon>Salamandroidea</taxon>
        <taxon>Salamandridae</taxon>
        <taxon>Pleurodelinae</taxon>
        <taxon>Pleurodeles</taxon>
    </lineage>
</organism>
<accession>A0AAV7MBF5</accession>
<dbReference type="EMBL" id="JANPWB010000014">
    <property type="protein sequence ID" value="KAJ1100857.1"/>
    <property type="molecule type" value="Genomic_DNA"/>
</dbReference>
<dbReference type="Gene3D" id="3.30.70.1820">
    <property type="entry name" value="L1 transposable element, RRM domain"/>
    <property type="match status" value="1"/>
</dbReference>
<keyword evidence="2" id="KW-1185">Reference proteome</keyword>
<reference evidence="1" key="1">
    <citation type="journal article" date="2022" name="bioRxiv">
        <title>Sequencing and chromosome-scale assembly of the giantPleurodeles waltlgenome.</title>
        <authorList>
            <person name="Brown T."/>
            <person name="Elewa A."/>
            <person name="Iarovenko S."/>
            <person name="Subramanian E."/>
            <person name="Araus A.J."/>
            <person name="Petzold A."/>
            <person name="Susuki M."/>
            <person name="Suzuki K.-i.T."/>
            <person name="Hayashi T."/>
            <person name="Toyoda A."/>
            <person name="Oliveira C."/>
            <person name="Osipova E."/>
            <person name="Leigh N.D."/>
            <person name="Simon A."/>
            <person name="Yun M.H."/>
        </authorList>
    </citation>
    <scope>NUCLEOTIDE SEQUENCE</scope>
    <source>
        <strain evidence="1">20211129_DDA</strain>
        <tissue evidence="1">Liver</tissue>
    </source>
</reference>
<name>A0AAV7MBF5_PLEWA</name>
<gene>
    <name evidence="1" type="ORF">NDU88_005932</name>
</gene>
<dbReference type="Proteomes" id="UP001066276">
    <property type="component" value="Chromosome 10"/>
</dbReference>
<protein>
    <submittedName>
        <fullName evidence="1">Uncharacterized protein</fullName>
    </submittedName>
</protein>